<organism evidence="1">
    <name type="scientific">marine sediment metagenome</name>
    <dbReference type="NCBI Taxonomy" id="412755"/>
    <lineage>
        <taxon>unclassified sequences</taxon>
        <taxon>metagenomes</taxon>
        <taxon>ecological metagenomes</taxon>
    </lineage>
</organism>
<accession>A0A0F9IWK2</accession>
<name>A0A0F9IWK2_9ZZZZ</name>
<dbReference type="AlphaFoldDB" id="A0A0F9IWK2"/>
<gene>
    <name evidence="1" type="ORF">LCGC14_1528520</name>
</gene>
<feature type="non-terminal residue" evidence="1">
    <location>
        <position position="1"/>
    </location>
</feature>
<proteinExistence type="predicted"/>
<evidence type="ECO:0008006" key="2">
    <source>
        <dbReference type="Google" id="ProtNLM"/>
    </source>
</evidence>
<evidence type="ECO:0000313" key="1">
    <source>
        <dbReference type="EMBL" id="KKM61759.1"/>
    </source>
</evidence>
<reference evidence="1" key="1">
    <citation type="journal article" date="2015" name="Nature">
        <title>Complex archaea that bridge the gap between prokaryotes and eukaryotes.</title>
        <authorList>
            <person name="Spang A."/>
            <person name="Saw J.H."/>
            <person name="Jorgensen S.L."/>
            <person name="Zaremba-Niedzwiedzka K."/>
            <person name="Martijn J."/>
            <person name="Lind A.E."/>
            <person name="van Eijk R."/>
            <person name="Schleper C."/>
            <person name="Guy L."/>
            <person name="Ettema T.J."/>
        </authorList>
    </citation>
    <scope>NUCLEOTIDE SEQUENCE</scope>
</reference>
<protein>
    <recommendedName>
        <fullName evidence="2">Transcription factor TFIIB cyclin-like domain-containing protein</fullName>
    </recommendedName>
</protein>
<dbReference type="EMBL" id="LAZR01011423">
    <property type="protein sequence ID" value="KKM61759.1"/>
    <property type="molecule type" value="Genomic_DNA"/>
</dbReference>
<comment type="caution">
    <text evidence="1">The sequence shown here is derived from an EMBL/GenBank/DDBJ whole genome shotgun (WGS) entry which is preliminary data.</text>
</comment>
<sequence length="198" mass="23469">DSALRFRKIDKSDIHIVNRVSCVYYCIWDSIRHFGYHTHLSNLIKTFRNYGHRVGKKGLIRDAGIYREILYNKGIKKTNSKSLKDYITSNIGILNSNFEYIKEMLKQKGFIIKVEKYLFELETLSFEIEKKVRRYFSYRGNPFSNAGACVYFAALLISKRHKKKKILTQAWMGEILEIPSYTIRDVFIHHLKQFVIKK</sequence>